<protein>
    <submittedName>
        <fullName evidence="1">Uncharacterized protein</fullName>
    </submittedName>
</protein>
<evidence type="ECO:0000313" key="2">
    <source>
        <dbReference type="Proteomes" id="UP001153365"/>
    </source>
</evidence>
<proteinExistence type="predicted"/>
<sequence>MSKSNRTYSIEVSIPAFSTGVQIIEYRIIQAGRGREVSVGLVRRETPRRLKDQRRTDIRDISKAVVGRAVNLLIKLGVGRRARQRHTEVRSSYHFRVGTKVNSTTYAVGIHLSAVIPGAAR</sequence>
<evidence type="ECO:0000313" key="1">
    <source>
        <dbReference type="EMBL" id="CAH7677142.1"/>
    </source>
</evidence>
<organism evidence="1 2">
    <name type="scientific">Phakopsora pachyrhizi</name>
    <name type="common">Asian soybean rust disease fungus</name>
    <dbReference type="NCBI Taxonomy" id="170000"/>
    <lineage>
        <taxon>Eukaryota</taxon>
        <taxon>Fungi</taxon>
        <taxon>Dikarya</taxon>
        <taxon>Basidiomycota</taxon>
        <taxon>Pucciniomycotina</taxon>
        <taxon>Pucciniomycetes</taxon>
        <taxon>Pucciniales</taxon>
        <taxon>Phakopsoraceae</taxon>
        <taxon>Phakopsora</taxon>
    </lineage>
</organism>
<accession>A0AAV0B3R5</accession>
<gene>
    <name evidence="1" type="ORF">PPACK8108_LOCUS12280</name>
</gene>
<reference evidence="1" key="1">
    <citation type="submission" date="2022-06" db="EMBL/GenBank/DDBJ databases">
        <authorList>
            <consortium name="SYNGENTA / RWTH Aachen University"/>
        </authorList>
    </citation>
    <scope>NUCLEOTIDE SEQUENCE</scope>
</reference>
<comment type="caution">
    <text evidence="1">The sequence shown here is derived from an EMBL/GenBank/DDBJ whole genome shotgun (WGS) entry which is preliminary data.</text>
</comment>
<dbReference type="Proteomes" id="UP001153365">
    <property type="component" value="Unassembled WGS sequence"/>
</dbReference>
<keyword evidence="2" id="KW-1185">Reference proteome</keyword>
<dbReference type="AlphaFoldDB" id="A0AAV0B3R5"/>
<name>A0AAV0B3R5_PHAPC</name>
<dbReference type="EMBL" id="CALTRL010002930">
    <property type="protein sequence ID" value="CAH7677142.1"/>
    <property type="molecule type" value="Genomic_DNA"/>
</dbReference>